<comment type="similarity">
    <text evidence="1">Belongs to the ROK (NagC/XylR) family.</text>
</comment>
<keyword evidence="7" id="KW-0067">ATP-binding</keyword>
<dbReference type="InterPro" id="IPR000600">
    <property type="entry name" value="ROK"/>
</dbReference>
<keyword evidence="6" id="KW-0418">Kinase</keyword>
<comment type="caution">
    <text evidence="9">The sequence shown here is derived from an EMBL/GenBank/DDBJ whole genome shotgun (WGS) entry which is preliminary data.</text>
</comment>
<dbReference type="GO" id="GO:0005737">
    <property type="term" value="C:cytoplasm"/>
    <property type="evidence" value="ECO:0007669"/>
    <property type="project" value="InterPro"/>
</dbReference>
<dbReference type="PANTHER" id="PTHR18964">
    <property type="entry name" value="ROK (REPRESSOR, ORF, KINASE) FAMILY"/>
    <property type="match status" value="1"/>
</dbReference>
<evidence type="ECO:0000256" key="6">
    <source>
        <dbReference type="ARBA" id="ARBA00022777"/>
    </source>
</evidence>
<dbReference type="Proteomes" id="UP001223646">
    <property type="component" value="Unassembled WGS sequence"/>
</dbReference>
<dbReference type="RefSeq" id="WP_284825573.1">
    <property type="nucleotide sequence ID" value="NZ_JASOOY020000011.1"/>
</dbReference>
<keyword evidence="4 9" id="KW-0808">Transferase</keyword>
<dbReference type="GO" id="GO:0005524">
    <property type="term" value="F:ATP binding"/>
    <property type="evidence" value="ECO:0007669"/>
    <property type="project" value="UniProtKB-KW"/>
</dbReference>
<evidence type="ECO:0000256" key="8">
    <source>
        <dbReference type="ARBA" id="ARBA00032386"/>
    </source>
</evidence>
<dbReference type="GO" id="GO:0004340">
    <property type="term" value="F:glucokinase activity"/>
    <property type="evidence" value="ECO:0007669"/>
    <property type="project" value="UniProtKB-EC"/>
</dbReference>
<dbReference type="AlphaFoldDB" id="A0AAW9SH30"/>
<dbReference type="Gene3D" id="3.30.420.40">
    <property type="match status" value="2"/>
</dbReference>
<evidence type="ECO:0000256" key="2">
    <source>
        <dbReference type="ARBA" id="ARBA00012323"/>
    </source>
</evidence>
<evidence type="ECO:0000313" key="9">
    <source>
        <dbReference type="EMBL" id="MEO3716524.1"/>
    </source>
</evidence>
<evidence type="ECO:0000256" key="1">
    <source>
        <dbReference type="ARBA" id="ARBA00006479"/>
    </source>
</evidence>
<evidence type="ECO:0000313" key="10">
    <source>
        <dbReference type="Proteomes" id="UP001223646"/>
    </source>
</evidence>
<evidence type="ECO:0000256" key="3">
    <source>
        <dbReference type="ARBA" id="ARBA00014701"/>
    </source>
</evidence>
<accession>A0AAW9SH30</accession>
<reference evidence="9" key="1">
    <citation type="submission" date="2023-05" db="EMBL/GenBank/DDBJ databases">
        <authorList>
            <person name="Du J."/>
        </authorList>
    </citation>
    <scope>NUCLEOTIDE SEQUENCE</scope>
    <source>
        <strain evidence="9">UMB1064</strain>
    </source>
</reference>
<dbReference type="NCBIfam" id="TIGR00744">
    <property type="entry name" value="ROK_glcA_fam"/>
    <property type="match status" value="1"/>
</dbReference>
<dbReference type="PROSITE" id="PS01125">
    <property type="entry name" value="ROK"/>
    <property type="match status" value="1"/>
</dbReference>
<dbReference type="InterPro" id="IPR004654">
    <property type="entry name" value="ROK_glcA"/>
</dbReference>
<dbReference type="InterPro" id="IPR043129">
    <property type="entry name" value="ATPase_NBD"/>
</dbReference>
<dbReference type="InterPro" id="IPR049874">
    <property type="entry name" value="ROK_cs"/>
</dbReference>
<evidence type="ECO:0000256" key="5">
    <source>
        <dbReference type="ARBA" id="ARBA00022741"/>
    </source>
</evidence>
<name>A0AAW9SH30_CORAY</name>
<keyword evidence="5" id="KW-0547">Nucleotide-binding</keyword>
<organism evidence="9 10">
    <name type="scientific">Corynebacterium amycolatum</name>
    <dbReference type="NCBI Taxonomy" id="43765"/>
    <lineage>
        <taxon>Bacteria</taxon>
        <taxon>Bacillati</taxon>
        <taxon>Actinomycetota</taxon>
        <taxon>Actinomycetes</taxon>
        <taxon>Mycobacteriales</taxon>
        <taxon>Corynebacteriaceae</taxon>
        <taxon>Corynebacterium</taxon>
    </lineage>
</organism>
<protein>
    <recommendedName>
        <fullName evidence="3">Glucokinase</fullName>
        <ecNumber evidence="2">2.7.1.2</ecNumber>
    </recommendedName>
    <alternativeName>
        <fullName evidence="8">Glucose kinase</fullName>
    </alternativeName>
</protein>
<dbReference type="Pfam" id="PF00480">
    <property type="entry name" value="ROK"/>
    <property type="match status" value="1"/>
</dbReference>
<dbReference type="EMBL" id="JASOOY020000011">
    <property type="protein sequence ID" value="MEO3716524.1"/>
    <property type="molecule type" value="Genomic_DNA"/>
</dbReference>
<gene>
    <name evidence="9" type="ORF">QP460_002820</name>
</gene>
<evidence type="ECO:0000256" key="7">
    <source>
        <dbReference type="ARBA" id="ARBA00022840"/>
    </source>
</evidence>
<dbReference type="EC" id="2.7.1.2" evidence="2"/>
<reference evidence="9" key="2">
    <citation type="submission" date="2024-05" db="EMBL/GenBank/DDBJ databases">
        <authorList>
            <person name="Wolfe A."/>
        </authorList>
    </citation>
    <scope>NUCLEOTIDE SEQUENCE</scope>
    <source>
        <strain evidence="9">UMB1064</strain>
    </source>
</reference>
<evidence type="ECO:0000256" key="4">
    <source>
        <dbReference type="ARBA" id="ARBA00022679"/>
    </source>
</evidence>
<dbReference type="GO" id="GO:0006096">
    <property type="term" value="P:glycolytic process"/>
    <property type="evidence" value="ECO:0007669"/>
    <property type="project" value="InterPro"/>
</dbReference>
<proteinExistence type="inferred from homology"/>
<sequence>MSTDIPIHPSSDESAAADCPAIGFDIGGTNLRAAVISADGQVLYRVQTSSDGSVDAIERGIVQTSERLVERFPDVSAIGLAVAGFLDSDRQTVRFAPHLPWRDANVVKRLSLLLPCPLQLEHDANSAAWGEYRFGAARGADNWVLFALGTGIGGAMIQGGEIYRGAYGTAPEFGHLTVVPEGRPCSCGKRGCLERYCSGTALVTTAQELSESGRYFSRLTDGLVAGSVTGTDVVSAARQGDELALAAIDDFATWLGRGLSMVGDVFDPELIVIGGGVASASDLYLDKAKAEFARNLTGAGYRPVADVRVAELGADAGLIGVADIARSVVAAEGAASS</sequence>
<dbReference type="PANTHER" id="PTHR18964:SF173">
    <property type="entry name" value="GLUCOKINASE"/>
    <property type="match status" value="1"/>
</dbReference>
<dbReference type="CDD" id="cd24061">
    <property type="entry name" value="ASKHA_NBD_ROK_SgGLK-like"/>
    <property type="match status" value="1"/>
</dbReference>
<dbReference type="SUPFAM" id="SSF53067">
    <property type="entry name" value="Actin-like ATPase domain"/>
    <property type="match status" value="1"/>
</dbReference>